<keyword evidence="3" id="KW-1185">Reference proteome</keyword>
<keyword evidence="1" id="KW-0472">Membrane</keyword>
<evidence type="ECO:0000313" key="3">
    <source>
        <dbReference type="Proteomes" id="UP000285794"/>
    </source>
</evidence>
<feature type="transmembrane region" description="Helical" evidence="1">
    <location>
        <begin position="7"/>
        <end position="33"/>
    </location>
</feature>
<keyword evidence="1" id="KW-1133">Transmembrane helix</keyword>
<evidence type="ECO:0000256" key="1">
    <source>
        <dbReference type="SAM" id="Phobius"/>
    </source>
</evidence>
<dbReference type="EMBL" id="QQWG01000015">
    <property type="protein sequence ID" value="RRG20062.1"/>
    <property type="molecule type" value="Genomic_DNA"/>
</dbReference>
<evidence type="ECO:0000313" key="2">
    <source>
        <dbReference type="EMBL" id="RRG20062.1"/>
    </source>
</evidence>
<keyword evidence="1" id="KW-0812">Transmembrane</keyword>
<dbReference type="RefSeq" id="WP_125031426.1">
    <property type="nucleotide sequence ID" value="NZ_JAPXVP010000013.1"/>
</dbReference>
<protein>
    <submittedName>
        <fullName evidence="2">Uncharacterized protein</fullName>
    </submittedName>
</protein>
<sequence>MNTILRNILAVVAGLIVGSLVNMGLVMISGSIIPLPTGADTSTTEGLKEAMHLFEAKHFIFPFLAHACGTLVGAFVAYLLAGNHRLKFALGIGCFFFLGGLTSVLTLPSPLWFSLLDLIGAYLPMAWFGAQLAKSFSKN</sequence>
<proteinExistence type="predicted"/>
<feature type="transmembrane region" description="Helical" evidence="1">
    <location>
        <begin position="111"/>
        <end position="130"/>
    </location>
</feature>
<reference evidence="2 3" key="1">
    <citation type="submission" date="2018-07" db="EMBL/GenBank/DDBJ databases">
        <title>Draft genome sequence of Ancylomarina sp. M1P.</title>
        <authorList>
            <person name="Yadav S."/>
            <person name="Villanueva L."/>
            <person name="Damste J.S.S."/>
        </authorList>
    </citation>
    <scope>NUCLEOTIDE SEQUENCE [LARGE SCALE GENOMIC DNA]</scope>
    <source>
        <strain evidence="2 3">M1P</strain>
    </source>
</reference>
<feature type="transmembrane region" description="Helical" evidence="1">
    <location>
        <begin position="88"/>
        <end position="105"/>
    </location>
</feature>
<organism evidence="2 3">
    <name type="scientific">Ancylomarina euxinus</name>
    <dbReference type="NCBI Taxonomy" id="2283627"/>
    <lineage>
        <taxon>Bacteria</taxon>
        <taxon>Pseudomonadati</taxon>
        <taxon>Bacteroidota</taxon>
        <taxon>Bacteroidia</taxon>
        <taxon>Marinilabiliales</taxon>
        <taxon>Marinifilaceae</taxon>
        <taxon>Ancylomarina</taxon>
    </lineage>
</organism>
<comment type="caution">
    <text evidence="2">The sequence shown here is derived from an EMBL/GenBank/DDBJ whole genome shotgun (WGS) entry which is preliminary data.</text>
</comment>
<accession>A0A425XYL5</accession>
<name>A0A425XYL5_9BACT</name>
<dbReference type="AlphaFoldDB" id="A0A425XYL5"/>
<gene>
    <name evidence="2" type="ORF">DWB61_13560</name>
</gene>
<dbReference type="OrthoDB" id="6025129at2"/>
<feature type="transmembrane region" description="Helical" evidence="1">
    <location>
        <begin position="59"/>
        <end position="81"/>
    </location>
</feature>
<dbReference type="Proteomes" id="UP000285794">
    <property type="component" value="Unassembled WGS sequence"/>
</dbReference>